<dbReference type="GO" id="GO:0016020">
    <property type="term" value="C:membrane"/>
    <property type="evidence" value="ECO:0007669"/>
    <property type="project" value="InterPro"/>
</dbReference>
<protein>
    <recommendedName>
        <fullName evidence="4">CorA-like transporter domain-containing protein</fullName>
    </recommendedName>
</protein>
<dbReference type="Pfam" id="PF01544">
    <property type="entry name" value="CorA"/>
    <property type="match status" value="1"/>
</dbReference>
<accession>A0A2J6SBB6</accession>
<name>A0A2J6SBB6_HYAVF</name>
<dbReference type="InterPro" id="IPR002523">
    <property type="entry name" value="MgTranspt_CorA/ZnTranspt_ZntB"/>
</dbReference>
<keyword evidence="3" id="KW-0812">Transmembrane</keyword>
<reference evidence="5 6" key="1">
    <citation type="submission" date="2016-04" db="EMBL/GenBank/DDBJ databases">
        <title>A degradative enzymes factory behind the ericoid mycorrhizal symbiosis.</title>
        <authorList>
            <consortium name="DOE Joint Genome Institute"/>
            <person name="Martino E."/>
            <person name="Morin E."/>
            <person name="Grelet G."/>
            <person name="Kuo A."/>
            <person name="Kohler A."/>
            <person name="Daghino S."/>
            <person name="Barry K."/>
            <person name="Choi C."/>
            <person name="Cichocki N."/>
            <person name="Clum A."/>
            <person name="Copeland A."/>
            <person name="Hainaut M."/>
            <person name="Haridas S."/>
            <person name="Labutti K."/>
            <person name="Lindquist E."/>
            <person name="Lipzen A."/>
            <person name="Khouja H.-R."/>
            <person name="Murat C."/>
            <person name="Ohm R."/>
            <person name="Olson A."/>
            <person name="Spatafora J."/>
            <person name="Veneault-Fourrey C."/>
            <person name="Henrissat B."/>
            <person name="Grigoriev I."/>
            <person name="Martin F."/>
            <person name="Perotto S."/>
        </authorList>
    </citation>
    <scope>NUCLEOTIDE SEQUENCE [LARGE SCALE GENOMIC DNA]</scope>
    <source>
        <strain evidence="5 6">F</strain>
    </source>
</reference>
<evidence type="ECO:0000256" key="3">
    <source>
        <dbReference type="SAM" id="Phobius"/>
    </source>
</evidence>
<gene>
    <name evidence="5" type="ORF">L207DRAFT_415286</name>
</gene>
<feature type="coiled-coil region" evidence="1">
    <location>
        <begin position="349"/>
        <end position="380"/>
    </location>
</feature>
<evidence type="ECO:0000256" key="2">
    <source>
        <dbReference type="SAM" id="MobiDB-lite"/>
    </source>
</evidence>
<dbReference type="Gene3D" id="1.20.58.340">
    <property type="entry name" value="Magnesium transport protein CorA, transmembrane region"/>
    <property type="match status" value="1"/>
</dbReference>
<evidence type="ECO:0000259" key="4">
    <source>
        <dbReference type="Pfam" id="PF26616"/>
    </source>
</evidence>
<dbReference type="InterPro" id="IPR058257">
    <property type="entry name" value="CorA-like_dom"/>
</dbReference>
<feature type="compositionally biased region" description="Polar residues" evidence="2">
    <location>
        <begin position="521"/>
        <end position="535"/>
    </location>
</feature>
<proteinExistence type="predicted"/>
<keyword evidence="6" id="KW-1185">Reference proteome</keyword>
<feature type="transmembrane region" description="Helical" evidence="3">
    <location>
        <begin position="445"/>
        <end position="465"/>
    </location>
</feature>
<feature type="domain" description="CorA-like transporter" evidence="4">
    <location>
        <begin position="13"/>
        <end position="182"/>
    </location>
</feature>
<dbReference type="STRING" id="1149755.A0A2J6SBB6"/>
<keyword evidence="3" id="KW-0472">Membrane</keyword>
<dbReference type="GO" id="GO:0046873">
    <property type="term" value="F:metal ion transmembrane transporter activity"/>
    <property type="evidence" value="ECO:0007669"/>
    <property type="project" value="InterPro"/>
</dbReference>
<keyword evidence="3" id="KW-1133">Transmembrane helix</keyword>
<sequence length="535" mass="61204">MASFSRFDDMRMIRMKIDEKAHDLFKEKPGQAPLTVTRIFKSDERNTKPFEKNREVLGLSDTKRLQNASNEVTQIFTINQDRSWTTLNTSREAFEGFMSTYKIMPLFWRYMFTFGRKSEENEFDFPGFGQRWTKDPSSNSSTQGSSEFAYMLRRVELKNREVLGGDSLWSIRQTAVYNRLQCKSNICGISDNEQSSLILPECRSTFLLVSPSENVELQFAECLEQATEAEESPLSIWNTHRILISDSLRGWMEYMAYLEQRLKHQSDEIIVATVGTDKVNFSPLTDFKIDFEDRQELKIIEDLVLDLQVILPNILDAITGVRDQCTKYLTSFSHGIEAQYEMEAILGELNEYAKEVAMLIERAKNLKDKAKSTAQLLSDLLSYEENSRSMSNSLKERSTKDAAAVKILTVITLVYLPTTIVANFFSTQFVQTTSDGQMRVSNKVWLLAAISVPLTFFTILLWWGWVHFTKLEPAVDPEQPGIVTLQRAHSFRSIVSTKKKQRDLESGLTSPKAPTFRHATTAPTWASDATTIKAE</sequence>
<organism evidence="5 6">
    <name type="scientific">Hyaloscypha variabilis (strain UAMH 11265 / GT02V1 / F)</name>
    <name type="common">Meliniomyces variabilis</name>
    <dbReference type="NCBI Taxonomy" id="1149755"/>
    <lineage>
        <taxon>Eukaryota</taxon>
        <taxon>Fungi</taxon>
        <taxon>Dikarya</taxon>
        <taxon>Ascomycota</taxon>
        <taxon>Pezizomycotina</taxon>
        <taxon>Leotiomycetes</taxon>
        <taxon>Helotiales</taxon>
        <taxon>Hyaloscyphaceae</taxon>
        <taxon>Hyaloscypha</taxon>
        <taxon>Hyaloscypha variabilis</taxon>
    </lineage>
</organism>
<dbReference type="OrthoDB" id="5396681at2759"/>
<keyword evidence="1" id="KW-0175">Coiled coil</keyword>
<feature type="transmembrane region" description="Helical" evidence="3">
    <location>
        <begin position="403"/>
        <end position="425"/>
    </location>
</feature>
<evidence type="ECO:0000313" key="5">
    <source>
        <dbReference type="EMBL" id="PMD48061.1"/>
    </source>
</evidence>
<dbReference type="Proteomes" id="UP000235786">
    <property type="component" value="Unassembled WGS sequence"/>
</dbReference>
<dbReference type="EMBL" id="KZ613937">
    <property type="protein sequence ID" value="PMD48061.1"/>
    <property type="molecule type" value="Genomic_DNA"/>
</dbReference>
<dbReference type="Pfam" id="PF26616">
    <property type="entry name" value="CorA-like"/>
    <property type="match status" value="1"/>
</dbReference>
<evidence type="ECO:0000313" key="6">
    <source>
        <dbReference type="Proteomes" id="UP000235786"/>
    </source>
</evidence>
<dbReference type="AlphaFoldDB" id="A0A2J6SBB6"/>
<feature type="region of interest" description="Disordered" evidence="2">
    <location>
        <begin position="502"/>
        <end position="535"/>
    </location>
</feature>
<evidence type="ECO:0000256" key="1">
    <source>
        <dbReference type="SAM" id="Coils"/>
    </source>
</evidence>